<dbReference type="InterPro" id="IPR028963">
    <property type="entry name" value="Imm9"/>
</dbReference>
<dbReference type="EMBL" id="CP055156">
    <property type="protein sequence ID" value="QNF34728.1"/>
    <property type="molecule type" value="Genomic_DNA"/>
</dbReference>
<reference evidence="1 2" key="1">
    <citation type="journal article" date="2018" name="Int. J. Syst. Evol. Microbiol.">
        <title>Adhaeribacter swui sp. nov., isolated from wet mud.</title>
        <authorList>
            <person name="Kim D.U."/>
            <person name="Kim K.W."/>
            <person name="Kang M.S."/>
            <person name="Kim J.Y."/>
            <person name="Jang J.H."/>
            <person name="Kim M.K."/>
        </authorList>
    </citation>
    <scope>NUCLEOTIDE SEQUENCE [LARGE SCALE GENOMIC DNA]</scope>
    <source>
        <strain evidence="1 2">KCTC 52873</strain>
    </source>
</reference>
<accession>A0A7G7GC44</accession>
<proteinExistence type="predicted"/>
<dbReference type="AlphaFoldDB" id="A0A7G7GC44"/>
<dbReference type="Proteomes" id="UP000515237">
    <property type="component" value="Chromosome"/>
</dbReference>
<evidence type="ECO:0000313" key="2">
    <source>
        <dbReference type="Proteomes" id="UP000515237"/>
    </source>
</evidence>
<gene>
    <name evidence="1" type="ORF">HUW51_19070</name>
</gene>
<sequence>MKSRILHTSYVIDFLDVEFDSDKLSEILEVEADKVLDKITSKDLSDWEVQFKGVYGKGEQIKVFTGNRSYTSDKIKLIVIHIPIPTKQISSWGVEDKQHISIGTPPSGDKYFKLLPVNYGDFTNRFDYILNSFRRGIELSFKEGFKVNGQLIALKPQVKS</sequence>
<protein>
    <submittedName>
        <fullName evidence="1">Uncharacterized protein</fullName>
    </submittedName>
</protein>
<keyword evidence="2" id="KW-1185">Reference proteome</keyword>
<organism evidence="1 2">
    <name type="scientific">Adhaeribacter swui</name>
    <dbReference type="NCBI Taxonomy" id="2086471"/>
    <lineage>
        <taxon>Bacteria</taxon>
        <taxon>Pseudomonadati</taxon>
        <taxon>Bacteroidota</taxon>
        <taxon>Cytophagia</taxon>
        <taxon>Cytophagales</taxon>
        <taxon>Hymenobacteraceae</taxon>
        <taxon>Adhaeribacter</taxon>
    </lineage>
</organism>
<dbReference type="KEGG" id="aswu:HUW51_19070"/>
<evidence type="ECO:0000313" key="1">
    <source>
        <dbReference type="EMBL" id="QNF34728.1"/>
    </source>
</evidence>
<name>A0A7G7GC44_9BACT</name>
<dbReference type="Pfam" id="PF15587">
    <property type="entry name" value="Imm9"/>
    <property type="match status" value="1"/>
</dbReference>
<dbReference type="RefSeq" id="WP_185271223.1">
    <property type="nucleotide sequence ID" value="NZ_CP055156.1"/>
</dbReference>